<dbReference type="GO" id="GO:0004113">
    <property type="term" value="F:2',3'-cyclic-nucleotide 3'-phosphodiesterase activity"/>
    <property type="evidence" value="ECO:0007669"/>
    <property type="project" value="InterPro"/>
</dbReference>
<dbReference type="AlphaFoldDB" id="E1QYJ4"/>
<dbReference type="InterPro" id="IPR009097">
    <property type="entry name" value="Cyclic_Pdiesterase"/>
</dbReference>
<dbReference type="Gene3D" id="3.90.1140.10">
    <property type="entry name" value="Cyclic phosphodiesterase"/>
    <property type="match status" value="1"/>
</dbReference>
<dbReference type="STRING" id="633147.Olsu_0334"/>
<evidence type="ECO:0000313" key="4">
    <source>
        <dbReference type="Proteomes" id="UP000000333"/>
    </source>
</evidence>
<dbReference type="Proteomes" id="UP000000333">
    <property type="component" value="Chromosome"/>
</dbReference>
<sequence length="175" mass="18735">MRMFVALELPDGLKAEIADLSRTLSRGCGGRFVDHEGYHLTLAFLGVIDEMGVALAADALDEACIGMAPVRLVPNGLGKFGSSRDATLWLGFAPEPELVGLFGRVRDGLRVRGLPFDEKPFSPHVTLARHACLSEGTLSVTSLPAETDAACVTLFRSTLSPDGPIYTPLHTVGWE</sequence>
<feature type="short sequence motif" description="HXTX 2" evidence="2">
    <location>
        <begin position="124"/>
        <end position="127"/>
    </location>
</feature>
<feature type="active site" description="Proton acceptor" evidence="2">
    <location>
        <position position="124"/>
    </location>
</feature>
<dbReference type="KEGG" id="ols:Olsu_0334"/>
<dbReference type="RefSeq" id="WP_013251210.1">
    <property type="nucleotide sequence ID" value="NC_014363.1"/>
</dbReference>
<keyword evidence="4" id="KW-1185">Reference proteome</keyword>
<dbReference type="NCBIfam" id="TIGR02258">
    <property type="entry name" value="2_5_ligase"/>
    <property type="match status" value="1"/>
</dbReference>
<dbReference type="Pfam" id="PF13563">
    <property type="entry name" value="2_5_RNA_ligase2"/>
    <property type="match status" value="1"/>
</dbReference>
<name>E1QYJ4_OLSUV</name>
<dbReference type="OrthoDB" id="9787070at2"/>
<evidence type="ECO:0000313" key="3">
    <source>
        <dbReference type="EMBL" id="ADK67458.1"/>
    </source>
</evidence>
<comment type="function">
    <text evidence="2">Hydrolyzes RNA 2',3'-cyclic phosphodiester to an RNA 2'-phosphomonoester.</text>
</comment>
<protein>
    <recommendedName>
        <fullName evidence="2">RNA 2',3'-cyclic phosphodiesterase</fullName>
        <shortName evidence="2">RNA 2',3'-CPDase</shortName>
        <ecNumber evidence="2">3.1.4.58</ecNumber>
    </recommendedName>
</protein>
<dbReference type="PANTHER" id="PTHR35561">
    <property type="entry name" value="RNA 2',3'-CYCLIC PHOSPHODIESTERASE"/>
    <property type="match status" value="1"/>
</dbReference>
<dbReference type="PANTHER" id="PTHR35561:SF1">
    <property type="entry name" value="RNA 2',3'-CYCLIC PHOSPHODIESTERASE"/>
    <property type="match status" value="1"/>
</dbReference>
<comment type="similarity">
    <text evidence="2">Belongs to the 2H phosphoesterase superfamily. ThpR family.</text>
</comment>
<dbReference type="InterPro" id="IPR004175">
    <property type="entry name" value="RNA_CPDase"/>
</dbReference>
<evidence type="ECO:0000256" key="1">
    <source>
        <dbReference type="ARBA" id="ARBA00022801"/>
    </source>
</evidence>
<dbReference type="EMBL" id="CP002106">
    <property type="protein sequence ID" value="ADK67458.1"/>
    <property type="molecule type" value="Genomic_DNA"/>
</dbReference>
<dbReference type="EC" id="3.1.4.58" evidence="2"/>
<dbReference type="GO" id="GO:0008664">
    <property type="term" value="F:RNA 2',3'-cyclic 3'-phosphodiesterase activity"/>
    <property type="evidence" value="ECO:0007669"/>
    <property type="project" value="UniProtKB-EC"/>
</dbReference>
<dbReference type="PATRIC" id="fig|633147.7.peg.1833"/>
<keyword evidence="1 2" id="KW-0378">Hydrolase</keyword>
<dbReference type="HOGENOM" id="CLU_081251_3_0_11"/>
<keyword evidence="3" id="KW-0436">Ligase</keyword>
<accession>E1QYJ4</accession>
<reference evidence="3 4" key="1">
    <citation type="journal article" date="2010" name="Stand. Genomic Sci.">
        <title>Complete genome sequence of Olsenella uli type strain (VPI D76D-27C).</title>
        <authorList>
            <person name="Goker M."/>
            <person name="Held B."/>
            <person name="Lucas S."/>
            <person name="Nolan M."/>
            <person name="Yasawong M."/>
            <person name="Glavina Del Rio T."/>
            <person name="Tice H."/>
            <person name="Cheng J.F."/>
            <person name="Bruce D."/>
            <person name="Detter J.C."/>
            <person name="Tapia R."/>
            <person name="Han C."/>
            <person name="Goodwin L."/>
            <person name="Pitluck S."/>
            <person name="Liolios K."/>
            <person name="Ivanova N."/>
            <person name="Mavromatis K."/>
            <person name="Mikhailova N."/>
            <person name="Pati A."/>
            <person name="Chen A."/>
            <person name="Palaniappan K."/>
            <person name="Land M."/>
            <person name="Hauser L."/>
            <person name="Chang Y.J."/>
            <person name="Jeffries C.D."/>
            <person name="Rohde M."/>
            <person name="Sikorski J."/>
            <person name="Pukall R."/>
            <person name="Woyke T."/>
            <person name="Bristow J."/>
            <person name="Eisen J.A."/>
            <person name="Markowitz V."/>
            <person name="Hugenholtz P."/>
            <person name="Kyrpides N.C."/>
            <person name="Klenk H.P."/>
            <person name="Lapidus A."/>
        </authorList>
    </citation>
    <scope>NUCLEOTIDE SEQUENCE [LARGE SCALE GENOMIC DNA]</scope>
    <source>
        <strain evidence="4">ATCC 49627 / DSM 7084 / CIP 109912 / JCM 12494 / NCIMB 702895 / VPI D76D-27C</strain>
    </source>
</reference>
<dbReference type="SUPFAM" id="SSF55144">
    <property type="entry name" value="LigT-like"/>
    <property type="match status" value="1"/>
</dbReference>
<dbReference type="GeneID" id="78511796"/>
<feature type="active site" description="Proton donor" evidence="2">
    <location>
        <position position="39"/>
    </location>
</feature>
<gene>
    <name evidence="3" type="ordered locus">Olsu_0334</name>
</gene>
<feature type="short sequence motif" description="HXTX 1" evidence="2">
    <location>
        <begin position="39"/>
        <end position="42"/>
    </location>
</feature>
<dbReference type="HAMAP" id="MF_01940">
    <property type="entry name" value="RNA_CPDase"/>
    <property type="match status" value="1"/>
</dbReference>
<organism evidence="3 4">
    <name type="scientific">Olsenella uli (strain ATCC 49627 / DSM 7084 / CCUG 31166 / CIP 109912 / JCM 12494 / LMG 11480 / NCIMB 702895 / VPI D76D-27C)</name>
    <name type="common">Lactobacillus uli</name>
    <dbReference type="NCBI Taxonomy" id="633147"/>
    <lineage>
        <taxon>Bacteria</taxon>
        <taxon>Bacillati</taxon>
        <taxon>Actinomycetota</taxon>
        <taxon>Coriobacteriia</taxon>
        <taxon>Coriobacteriales</taxon>
        <taxon>Atopobiaceae</taxon>
        <taxon>Olsenella</taxon>
    </lineage>
</organism>
<comment type="catalytic activity">
    <reaction evidence="2">
        <text>a 3'-end 2',3'-cyclophospho-ribonucleotide-RNA + H2O = a 3'-end 2'-phospho-ribonucleotide-RNA + H(+)</text>
        <dbReference type="Rhea" id="RHEA:11828"/>
        <dbReference type="Rhea" id="RHEA-COMP:10464"/>
        <dbReference type="Rhea" id="RHEA-COMP:17353"/>
        <dbReference type="ChEBI" id="CHEBI:15377"/>
        <dbReference type="ChEBI" id="CHEBI:15378"/>
        <dbReference type="ChEBI" id="CHEBI:83064"/>
        <dbReference type="ChEBI" id="CHEBI:173113"/>
        <dbReference type="EC" id="3.1.4.58"/>
    </reaction>
</comment>
<dbReference type="eggNOG" id="COG1514">
    <property type="taxonomic scope" value="Bacteria"/>
</dbReference>
<dbReference type="GO" id="GO:0016874">
    <property type="term" value="F:ligase activity"/>
    <property type="evidence" value="ECO:0007669"/>
    <property type="project" value="UniProtKB-KW"/>
</dbReference>
<evidence type="ECO:0000256" key="2">
    <source>
        <dbReference type="HAMAP-Rule" id="MF_01940"/>
    </source>
</evidence>
<proteinExistence type="inferred from homology"/>